<organism evidence="2 3">
    <name type="scientific">Sphaerotilus natans subsp. natans DSM 6575</name>
    <dbReference type="NCBI Taxonomy" id="1286631"/>
    <lineage>
        <taxon>Bacteria</taxon>
        <taxon>Pseudomonadati</taxon>
        <taxon>Pseudomonadota</taxon>
        <taxon>Betaproteobacteria</taxon>
        <taxon>Burkholderiales</taxon>
        <taxon>Sphaerotilaceae</taxon>
        <taxon>Sphaerotilus</taxon>
    </lineage>
</organism>
<feature type="compositionally biased region" description="Basic and acidic residues" evidence="1">
    <location>
        <begin position="79"/>
        <end position="92"/>
    </location>
</feature>
<sequence length="117" mass="12972">MKRDTARSVPGNARSAHEGIHEGICPLHHPERGTGDFLFPIESCEVKRPTQHKRLHHELSLGISQHKVSGTKVAPCRNHPSDPKDPREEHAQEPLWRPHSAARGGQSRQSPQGRPGA</sequence>
<evidence type="ECO:0000313" key="2">
    <source>
        <dbReference type="EMBL" id="KDB53790.1"/>
    </source>
</evidence>
<reference evidence="2 3" key="1">
    <citation type="journal article" date="2014" name="FEMS Microbiol. Ecol.">
        <title>Sphaerotilus natans encrusted with nanoball-shaped Fe(III) oxide minerals formed by nitrate-reducing mixotrophic Fe(II) oxidation.</title>
        <authorList>
            <person name="Park S."/>
            <person name="Kim D.H."/>
            <person name="Lee J.H."/>
            <person name="Hur H.G."/>
        </authorList>
    </citation>
    <scope>NUCLEOTIDE SEQUENCE [LARGE SCALE GENOMIC DNA]</scope>
    <source>
        <strain evidence="2 3">DSM 6575</strain>
    </source>
</reference>
<comment type="caution">
    <text evidence="2">The sequence shown here is derived from an EMBL/GenBank/DDBJ whole genome shotgun (WGS) entry which is preliminary data.</text>
</comment>
<name>A0A059KQY9_9BURK</name>
<evidence type="ECO:0000256" key="1">
    <source>
        <dbReference type="SAM" id="MobiDB-lite"/>
    </source>
</evidence>
<evidence type="ECO:0000313" key="3">
    <source>
        <dbReference type="Proteomes" id="UP000026714"/>
    </source>
</evidence>
<keyword evidence="3" id="KW-1185">Reference proteome</keyword>
<feature type="region of interest" description="Disordered" evidence="1">
    <location>
        <begin position="1"/>
        <end position="27"/>
    </location>
</feature>
<feature type="region of interest" description="Disordered" evidence="1">
    <location>
        <begin position="61"/>
        <end position="117"/>
    </location>
</feature>
<protein>
    <submittedName>
        <fullName evidence="2">Uncharacterized protein</fullName>
    </submittedName>
</protein>
<gene>
    <name evidence="2" type="ORF">X805_05800</name>
</gene>
<feature type="compositionally biased region" description="Polar residues" evidence="1">
    <location>
        <begin position="106"/>
        <end position="117"/>
    </location>
</feature>
<proteinExistence type="predicted"/>
<accession>A0A059KQY9</accession>
<dbReference type="EMBL" id="AZRA01000014">
    <property type="protein sequence ID" value="KDB53790.1"/>
    <property type="molecule type" value="Genomic_DNA"/>
</dbReference>
<dbReference type="Proteomes" id="UP000026714">
    <property type="component" value="Unassembled WGS sequence"/>
</dbReference>
<dbReference type="AlphaFoldDB" id="A0A059KQY9"/>